<keyword evidence="2" id="KW-1185">Reference proteome</keyword>
<sequence length="98" mass="11394">MEYHPGIQRSLTAFPRTLGAFSRGGQNSDEYQLIGPQRAIPPEVQKCLRQYLANHPESYLSKVRRWLLEHFGRLSTNISLKTNHWVNSNWSDLRMGHC</sequence>
<comment type="caution">
    <text evidence="1">The sequence shown here is derived from an EMBL/GenBank/DDBJ whole genome shotgun (WGS) entry which is preliminary data.</text>
</comment>
<protein>
    <submittedName>
        <fullName evidence="1">Uncharacterized protein</fullName>
    </submittedName>
</protein>
<dbReference type="VEuPathDB" id="FungiDB:VP01_2973g2"/>
<dbReference type="OrthoDB" id="3504114at2759"/>
<proteinExistence type="predicted"/>
<evidence type="ECO:0000313" key="2">
    <source>
        <dbReference type="Proteomes" id="UP000037035"/>
    </source>
</evidence>
<dbReference type="EMBL" id="LAVV01007916">
    <property type="protein sequence ID" value="KNZ54337.1"/>
    <property type="molecule type" value="Genomic_DNA"/>
</dbReference>
<name>A0A0L6V1I3_9BASI</name>
<organism evidence="1 2">
    <name type="scientific">Puccinia sorghi</name>
    <dbReference type="NCBI Taxonomy" id="27349"/>
    <lineage>
        <taxon>Eukaryota</taxon>
        <taxon>Fungi</taxon>
        <taxon>Dikarya</taxon>
        <taxon>Basidiomycota</taxon>
        <taxon>Pucciniomycotina</taxon>
        <taxon>Pucciniomycetes</taxon>
        <taxon>Pucciniales</taxon>
        <taxon>Pucciniaceae</taxon>
        <taxon>Puccinia</taxon>
    </lineage>
</organism>
<evidence type="ECO:0000313" key="1">
    <source>
        <dbReference type="EMBL" id="KNZ54337.1"/>
    </source>
</evidence>
<gene>
    <name evidence="1" type="ORF">VP01_2973g2</name>
</gene>
<dbReference type="Proteomes" id="UP000037035">
    <property type="component" value="Unassembled WGS sequence"/>
</dbReference>
<reference evidence="1 2" key="1">
    <citation type="submission" date="2015-08" db="EMBL/GenBank/DDBJ databases">
        <title>Next Generation Sequencing and Analysis of the Genome of Puccinia sorghi L Schw, the Causal Agent of Maize Common Rust.</title>
        <authorList>
            <person name="Rochi L."/>
            <person name="Burguener G."/>
            <person name="Darino M."/>
            <person name="Turjanski A."/>
            <person name="Kreff E."/>
            <person name="Dieguez M.J."/>
            <person name="Sacco F."/>
        </authorList>
    </citation>
    <scope>NUCLEOTIDE SEQUENCE [LARGE SCALE GENOMIC DNA]</scope>
    <source>
        <strain evidence="1 2">RO10H11247</strain>
    </source>
</reference>
<dbReference type="AlphaFoldDB" id="A0A0L6V1I3"/>
<accession>A0A0L6V1I3</accession>